<dbReference type="NCBIfam" id="NF006702">
    <property type="entry name" value="PRK09248.1"/>
    <property type="match status" value="1"/>
</dbReference>
<dbReference type="InterPro" id="IPR016195">
    <property type="entry name" value="Pol/histidinol_Pase-like"/>
</dbReference>
<keyword evidence="3 4" id="KW-0862">Zinc</keyword>
<gene>
    <name evidence="6" type="ORF">EDI28_07455</name>
</gene>
<dbReference type="Proteomes" id="UP000287563">
    <property type="component" value="Unassembled WGS sequence"/>
</dbReference>
<name>A0A3S3T0A1_9GAMM</name>
<comment type="caution">
    <text evidence="6">The sequence shown here is derived from an EMBL/GenBank/DDBJ whole genome shotgun (WGS) entry which is preliminary data.</text>
</comment>
<dbReference type="Gene3D" id="3.20.20.140">
    <property type="entry name" value="Metal-dependent hydrolases"/>
    <property type="match status" value="1"/>
</dbReference>
<dbReference type="Pfam" id="PF13263">
    <property type="entry name" value="PHP_C"/>
    <property type="match status" value="1"/>
</dbReference>
<organism evidence="6 7">
    <name type="scientific">Photobacterium chitinilyticum</name>
    <dbReference type="NCBI Taxonomy" id="2485123"/>
    <lineage>
        <taxon>Bacteria</taxon>
        <taxon>Pseudomonadati</taxon>
        <taxon>Pseudomonadota</taxon>
        <taxon>Gammaproteobacteria</taxon>
        <taxon>Vibrionales</taxon>
        <taxon>Vibrionaceae</taxon>
        <taxon>Photobacterium</taxon>
    </lineage>
</organism>
<evidence type="ECO:0000256" key="2">
    <source>
        <dbReference type="ARBA" id="ARBA00022801"/>
    </source>
</evidence>
<keyword evidence="2 4" id="KW-0378">Hydrolase</keyword>
<proteinExistence type="inferred from homology"/>
<feature type="binding site" evidence="4">
    <location>
        <position position="10"/>
    </location>
    <ligand>
        <name>Zn(2+)</name>
        <dbReference type="ChEBI" id="CHEBI:29105"/>
        <label>1</label>
    </ligand>
</feature>
<sequence>MQFSIDTHTHTISSGHAYSTLLENAQAAASKELALFCVTDHAPSMPGAPHFWHFANQRVLPRFLHGVGILRGIEANILNQQGEIDIAPRISSQLDWVIGSLHEPIFSPATRQLHTEALLNVIRSGRIHALGHLGNPNFDFDFEAVVSAAAEHDVLVEINNSSLCGSREGSQPRCEQIAAFAKEVGARITTGSDAHFAHDVGNFSHVSQLLKKVGFPLEQVVTHHPRCFLDFLQDRGQQPIEAFADL</sequence>
<feature type="binding site" evidence="4">
    <location>
        <position position="8"/>
    </location>
    <ligand>
        <name>Zn(2+)</name>
        <dbReference type="ChEBI" id="CHEBI:29105"/>
        <label>1</label>
    </ligand>
</feature>
<accession>A0A3S3T0A1</accession>
<feature type="binding site" evidence="4">
    <location>
        <position position="74"/>
    </location>
    <ligand>
        <name>Zn(2+)</name>
        <dbReference type="ChEBI" id="CHEBI:29105"/>
        <label>1</label>
    </ligand>
</feature>
<evidence type="ECO:0000259" key="5">
    <source>
        <dbReference type="SMART" id="SM00481"/>
    </source>
</evidence>
<evidence type="ECO:0000256" key="4">
    <source>
        <dbReference type="HAMAP-Rule" id="MF_01561"/>
    </source>
</evidence>
<feature type="binding site" evidence="4">
    <location>
        <position position="193"/>
    </location>
    <ligand>
        <name>Zn(2+)</name>
        <dbReference type="ChEBI" id="CHEBI:29105"/>
        <label>1</label>
    </ligand>
</feature>
<dbReference type="GO" id="GO:0071978">
    <property type="term" value="P:bacterial-type flagellum-dependent swarming motility"/>
    <property type="evidence" value="ECO:0007669"/>
    <property type="project" value="TreeGrafter"/>
</dbReference>
<comment type="similarity">
    <text evidence="4">Belongs to the PHP family.</text>
</comment>
<dbReference type="EMBL" id="RJLM01000002">
    <property type="protein sequence ID" value="RWX56118.1"/>
    <property type="molecule type" value="Genomic_DNA"/>
</dbReference>
<evidence type="ECO:0000256" key="1">
    <source>
        <dbReference type="ARBA" id="ARBA00022723"/>
    </source>
</evidence>
<keyword evidence="1 4" id="KW-0479">Metal-binding</keyword>
<dbReference type="GO" id="GO:0008270">
    <property type="term" value="F:zinc ion binding"/>
    <property type="evidence" value="ECO:0007669"/>
    <property type="project" value="UniProtKB-UniRule"/>
</dbReference>
<protein>
    <submittedName>
        <fullName evidence="6">Phosphatase</fullName>
    </submittedName>
</protein>
<dbReference type="SMART" id="SM00481">
    <property type="entry name" value="POLIIIAc"/>
    <property type="match status" value="1"/>
</dbReference>
<feature type="binding site" evidence="4">
    <location>
        <position position="102"/>
    </location>
    <ligand>
        <name>Zn(2+)</name>
        <dbReference type="ChEBI" id="CHEBI:29105"/>
        <label>3</label>
    </ligand>
</feature>
<dbReference type="SUPFAM" id="SSF89550">
    <property type="entry name" value="PHP domain-like"/>
    <property type="match status" value="1"/>
</dbReference>
<dbReference type="PANTHER" id="PTHR36928">
    <property type="entry name" value="PHOSPHATASE YCDX-RELATED"/>
    <property type="match status" value="1"/>
</dbReference>
<dbReference type="AlphaFoldDB" id="A0A3S3T0A1"/>
<evidence type="ECO:0000256" key="3">
    <source>
        <dbReference type="ARBA" id="ARBA00022833"/>
    </source>
</evidence>
<dbReference type="GO" id="GO:0005829">
    <property type="term" value="C:cytosol"/>
    <property type="evidence" value="ECO:0007669"/>
    <property type="project" value="TreeGrafter"/>
</dbReference>
<dbReference type="RefSeq" id="WP_128783204.1">
    <property type="nucleotide sequence ID" value="NZ_JAKJSG010000020.1"/>
</dbReference>
<comment type="cofactor">
    <cofactor evidence="4">
        <name>Zn(2+)</name>
        <dbReference type="ChEBI" id="CHEBI:29105"/>
    </cofactor>
    <text evidence="4">Binds 3 Zn(2+) ions per subunit.</text>
</comment>
<feature type="binding site" evidence="4">
    <location>
        <position position="41"/>
    </location>
    <ligand>
        <name>Zn(2+)</name>
        <dbReference type="ChEBI" id="CHEBI:29105"/>
        <label>2</label>
    </ligand>
</feature>
<dbReference type="InterPro" id="IPR004013">
    <property type="entry name" value="PHP_dom"/>
</dbReference>
<reference evidence="6 7" key="1">
    <citation type="submission" date="2018-11" db="EMBL/GenBank/DDBJ databases">
        <title>Photobacterium sp. BEI247 sp. nov., a marine bacterium isolated from Yongle Blue Hole in the South China Sea.</title>
        <authorList>
            <person name="Wang X."/>
        </authorList>
    </citation>
    <scope>NUCLEOTIDE SEQUENCE [LARGE SCALE GENOMIC DNA]</scope>
    <source>
        <strain evidence="7">BEI247</strain>
    </source>
</reference>
<feature type="binding site" evidence="4">
    <location>
        <position position="74"/>
    </location>
    <ligand>
        <name>Zn(2+)</name>
        <dbReference type="ChEBI" id="CHEBI:29105"/>
        <label>3</label>
    </ligand>
</feature>
<evidence type="ECO:0000313" key="7">
    <source>
        <dbReference type="Proteomes" id="UP000287563"/>
    </source>
</evidence>
<dbReference type="Pfam" id="PF02811">
    <property type="entry name" value="PHP"/>
    <property type="match status" value="1"/>
</dbReference>
<feature type="domain" description="Polymerase/histidinol phosphatase N-terminal" evidence="5">
    <location>
        <begin position="5"/>
        <end position="79"/>
    </location>
</feature>
<dbReference type="InterPro" id="IPR003141">
    <property type="entry name" value="Pol/His_phosphatase_N"/>
</dbReference>
<feature type="binding site" evidence="4">
    <location>
        <position position="16"/>
    </location>
    <ligand>
        <name>Zn(2+)</name>
        <dbReference type="ChEBI" id="CHEBI:29105"/>
        <label>2</label>
    </ligand>
</feature>
<evidence type="ECO:0000313" key="6">
    <source>
        <dbReference type="EMBL" id="RWX56118.1"/>
    </source>
</evidence>
<dbReference type="InterPro" id="IPR023710">
    <property type="entry name" value="Phosphatase_YcdX_put"/>
</dbReference>
<dbReference type="OrthoDB" id="9808747at2"/>
<dbReference type="InterPro" id="IPR050243">
    <property type="entry name" value="PHP_phosphatase"/>
</dbReference>
<dbReference type="PANTHER" id="PTHR36928:SF1">
    <property type="entry name" value="PHOSPHATASE YCDX-RELATED"/>
    <property type="match status" value="1"/>
</dbReference>
<dbReference type="CDD" id="cd07437">
    <property type="entry name" value="PHP_HisPPase_Ycdx_like"/>
    <property type="match status" value="1"/>
</dbReference>
<keyword evidence="7" id="KW-1185">Reference proteome</keyword>
<feature type="binding site" evidence="4">
    <location>
        <position position="195"/>
    </location>
    <ligand>
        <name>Zn(2+)</name>
        <dbReference type="ChEBI" id="CHEBI:29105"/>
        <label>2</label>
    </ligand>
</feature>
<dbReference type="HAMAP" id="MF_01561">
    <property type="entry name" value="YcdX_phosphat"/>
    <property type="match status" value="1"/>
</dbReference>
<dbReference type="GO" id="GO:0016791">
    <property type="term" value="F:phosphatase activity"/>
    <property type="evidence" value="ECO:0007669"/>
    <property type="project" value="UniProtKB-UniRule"/>
</dbReference>
<feature type="binding site" evidence="4">
    <location>
        <position position="132"/>
    </location>
    <ligand>
        <name>Zn(2+)</name>
        <dbReference type="ChEBI" id="CHEBI:29105"/>
        <label>3</label>
    </ligand>
</feature>